<evidence type="ECO:0000313" key="6">
    <source>
        <dbReference type="Proteomes" id="UP000594262"/>
    </source>
</evidence>
<accession>A0A7M5WSB1</accession>
<evidence type="ECO:0000259" key="4">
    <source>
        <dbReference type="PROSITE" id="PS50089"/>
    </source>
</evidence>
<evidence type="ECO:0000256" key="2">
    <source>
        <dbReference type="ARBA" id="ARBA00022833"/>
    </source>
</evidence>
<reference evidence="5" key="1">
    <citation type="submission" date="2021-01" db="UniProtKB">
        <authorList>
            <consortium name="EnsemblMetazoa"/>
        </authorList>
    </citation>
    <scope>IDENTIFICATION</scope>
</reference>
<feature type="domain" description="RING-type" evidence="4">
    <location>
        <begin position="174"/>
        <end position="223"/>
    </location>
</feature>
<sequence>MYAAKINQRFRSLNANARAAVREELQERVRSNHQFVIRQNSSLSWFTPRWYLWFMYHTMQGELNLMGYGSRPLPFGGFVNNPHYQELFARAGSIVEREHQRILRRVRRRGTVRVDLTRFISWTDEQFIMRPLARRTGNGADGLSRNRVIRDWTRGTNVSLRNTNDERATNEPCCAVCMDQIGNSDMQTSCCGQPAFCRNCLGIYMDLSSDSTYPVAKRCPLCNREWPDGPIMVPRQEQQ</sequence>
<dbReference type="InterPro" id="IPR001841">
    <property type="entry name" value="Znf_RING"/>
</dbReference>
<evidence type="ECO:0000256" key="3">
    <source>
        <dbReference type="PROSITE-ProRule" id="PRU00175"/>
    </source>
</evidence>
<dbReference type="Proteomes" id="UP000594262">
    <property type="component" value="Unplaced"/>
</dbReference>
<dbReference type="EnsemblMetazoa" id="CLYHEMT009544.1">
    <property type="protein sequence ID" value="CLYHEMP009544.1"/>
    <property type="gene ID" value="CLYHEMG009544"/>
</dbReference>
<name>A0A7M5WSB1_9CNID</name>
<dbReference type="SMART" id="SM00184">
    <property type="entry name" value="RING"/>
    <property type="match status" value="1"/>
</dbReference>
<keyword evidence="1 3" id="KW-0479">Metal-binding</keyword>
<proteinExistence type="predicted"/>
<keyword evidence="6" id="KW-1185">Reference proteome</keyword>
<protein>
    <recommendedName>
        <fullName evidence="4">RING-type domain-containing protein</fullName>
    </recommendedName>
</protein>
<evidence type="ECO:0000313" key="5">
    <source>
        <dbReference type="EnsemblMetazoa" id="CLYHEMP009544.1"/>
    </source>
</evidence>
<evidence type="ECO:0000256" key="1">
    <source>
        <dbReference type="ARBA" id="ARBA00022771"/>
    </source>
</evidence>
<organism evidence="5 6">
    <name type="scientific">Clytia hemisphaerica</name>
    <dbReference type="NCBI Taxonomy" id="252671"/>
    <lineage>
        <taxon>Eukaryota</taxon>
        <taxon>Metazoa</taxon>
        <taxon>Cnidaria</taxon>
        <taxon>Hydrozoa</taxon>
        <taxon>Hydroidolina</taxon>
        <taxon>Leptothecata</taxon>
        <taxon>Obeliida</taxon>
        <taxon>Clytiidae</taxon>
        <taxon>Clytia</taxon>
    </lineage>
</organism>
<dbReference type="AlphaFoldDB" id="A0A7M5WSB1"/>
<dbReference type="SUPFAM" id="SSF57850">
    <property type="entry name" value="RING/U-box"/>
    <property type="match status" value="1"/>
</dbReference>
<keyword evidence="2" id="KW-0862">Zinc</keyword>
<dbReference type="PROSITE" id="PS50089">
    <property type="entry name" value="ZF_RING_2"/>
    <property type="match status" value="1"/>
</dbReference>
<keyword evidence="1 3" id="KW-0863">Zinc-finger</keyword>
<dbReference type="InterPro" id="IPR013083">
    <property type="entry name" value="Znf_RING/FYVE/PHD"/>
</dbReference>
<dbReference type="Gene3D" id="3.30.40.10">
    <property type="entry name" value="Zinc/RING finger domain, C3HC4 (zinc finger)"/>
    <property type="match status" value="1"/>
</dbReference>
<dbReference type="GO" id="GO:0008270">
    <property type="term" value="F:zinc ion binding"/>
    <property type="evidence" value="ECO:0007669"/>
    <property type="project" value="UniProtKB-KW"/>
</dbReference>